<dbReference type="InterPro" id="IPR016064">
    <property type="entry name" value="NAD/diacylglycerol_kinase_sf"/>
</dbReference>
<keyword evidence="4" id="KW-0521">NADP</keyword>
<dbReference type="Gene3D" id="3.40.50.10330">
    <property type="entry name" value="Probable inorganic polyphosphate/atp-NAD kinase, domain 1"/>
    <property type="match status" value="1"/>
</dbReference>
<organism evidence="7 8">
    <name type="scientific">Lipomyces tetrasporus</name>
    <dbReference type="NCBI Taxonomy" id="54092"/>
    <lineage>
        <taxon>Eukaryota</taxon>
        <taxon>Fungi</taxon>
        <taxon>Dikarya</taxon>
        <taxon>Ascomycota</taxon>
        <taxon>Saccharomycotina</taxon>
        <taxon>Lipomycetes</taxon>
        <taxon>Lipomycetales</taxon>
        <taxon>Lipomycetaceae</taxon>
        <taxon>Lipomyces</taxon>
    </lineage>
</organism>
<evidence type="ECO:0000256" key="3">
    <source>
        <dbReference type="ARBA" id="ARBA00022777"/>
    </source>
</evidence>
<dbReference type="GO" id="GO:0006741">
    <property type="term" value="P:NADP+ biosynthetic process"/>
    <property type="evidence" value="ECO:0007669"/>
    <property type="project" value="InterPro"/>
</dbReference>
<evidence type="ECO:0000256" key="4">
    <source>
        <dbReference type="ARBA" id="ARBA00022857"/>
    </source>
</evidence>
<comment type="similarity">
    <text evidence="1">Belongs to the NAD kinase family.</text>
</comment>
<dbReference type="FunFam" id="2.60.200.30:FF:000005">
    <property type="entry name" value="NAD+ kinase Utr1"/>
    <property type="match status" value="1"/>
</dbReference>
<dbReference type="PANTHER" id="PTHR20275">
    <property type="entry name" value="NAD KINASE"/>
    <property type="match status" value="1"/>
</dbReference>
<gene>
    <name evidence="7" type="ORF">POJ06DRAFT_198356</name>
</gene>
<feature type="compositionally biased region" description="Acidic residues" evidence="6">
    <location>
        <begin position="419"/>
        <end position="428"/>
    </location>
</feature>
<dbReference type="RefSeq" id="XP_056043540.1">
    <property type="nucleotide sequence ID" value="XM_056185104.1"/>
</dbReference>
<dbReference type="PANTHER" id="PTHR20275:SF0">
    <property type="entry name" value="NAD KINASE"/>
    <property type="match status" value="1"/>
</dbReference>
<comment type="caution">
    <text evidence="7">The sequence shown here is derived from an EMBL/GenBank/DDBJ whole genome shotgun (WGS) entry which is preliminary data.</text>
</comment>
<dbReference type="Proteomes" id="UP001217417">
    <property type="component" value="Unassembled WGS sequence"/>
</dbReference>
<dbReference type="AlphaFoldDB" id="A0AAD7VTF1"/>
<feature type="region of interest" description="Disordered" evidence="6">
    <location>
        <begin position="1"/>
        <end position="24"/>
    </location>
</feature>
<reference evidence="7" key="1">
    <citation type="submission" date="2023-03" db="EMBL/GenBank/DDBJ databases">
        <title>Near-Complete genome sequence of Lipomyces tetrasporous NRRL Y-64009, an oleaginous yeast capable of growing on lignocellulosic hydrolysates.</title>
        <authorList>
            <consortium name="Lawrence Berkeley National Laboratory"/>
            <person name="Jagtap S.S."/>
            <person name="Liu J.-J."/>
            <person name="Walukiewicz H.E."/>
            <person name="Pangilinan J."/>
            <person name="Lipzen A."/>
            <person name="Ahrendt S."/>
            <person name="Koriabine M."/>
            <person name="Cobaugh K."/>
            <person name="Salamov A."/>
            <person name="Yoshinaga Y."/>
            <person name="Ng V."/>
            <person name="Daum C."/>
            <person name="Grigoriev I.V."/>
            <person name="Slininger P.J."/>
            <person name="Dien B.S."/>
            <person name="Jin Y.-S."/>
            <person name="Rao C.V."/>
        </authorList>
    </citation>
    <scope>NUCLEOTIDE SEQUENCE</scope>
    <source>
        <strain evidence="7">NRRL Y-64009</strain>
    </source>
</reference>
<dbReference type="SUPFAM" id="SSF111331">
    <property type="entry name" value="NAD kinase/diacylglycerol kinase-like"/>
    <property type="match status" value="1"/>
</dbReference>
<evidence type="ECO:0000313" key="8">
    <source>
        <dbReference type="Proteomes" id="UP001217417"/>
    </source>
</evidence>
<evidence type="ECO:0000256" key="2">
    <source>
        <dbReference type="ARBA" id="ARBA00022679"/>
    </source>
</evidence>
<dbReference type="Pfam" id="PF20143">
    <property type="entry name" value="NAD_kinase_C"/>
    <property type="match status" value="1"/>
</dbReference>
<name>A0AAD7VTF1_9ASCO</name>
<evidence type="ECO:0000313" key="7">
    <source>
        <dbReference type="EMBL" id="KAJ8100090.1"/>
    </source>
</evidence>
<proteinExistence type="inferred from homology"/>
<dbReference type="InterPro" id="IPR017438">
    <property type="entry name" value="ATP-NAD_kinase_N"/>
</dbReference>
<evidence type="ECO:0000256" key="1">
    <source>
        <dbReference type="ARBA" id="ARBA00010995"/>
    </source>
</evidence>
<dbReference type="FunFam" id="3.40.50.10330:FF:000025">
    <property type="entry name" value="NAD+ kinase Utr1"/>
    <property type="match status" value="1"/>
</dbReference>
<dbReference type="Gene3D" id="2.60.200.30">
    <property type="entry name" value="Probable inorganic polyphosphate/atp-NAD kinase, domain 2"/>
    <property type="match status" value="1"/>
</dbReference>
<keyword evidence="8" id="KW-1185">Reference proteome</keyword>
<dbReference type="InterPro" id="IPR017437">
    <property type="entry name" value="ATP-NAD_kinase_PpnK-typ_C"/>
</dbReference>
<feature type="compositionally biased region" description="Polar residues" evidence="6">
    <location>
        <begin position="447"/>
        <end position="459"/>
    </location>
</feature>
<protein>
    <submittedName>
        <fullName evidence="7">ATP-NAD kinase-like domain-containing protein</fullName>
    </submittedName>
</protein>
<evidence type="ECO:0000256" key="5">
    <source>
        <dbReference type="ARBA" id="ARBA00023027"/>
    </source>
</evidence>
<dbReference type="EMBL" id="JARPMG010000006">
    <property type="protein sequence ID" value="KAJ8100090.1"/>
    <property type="molecule type" value="Genomic_DNA"/>
</dbReference>
<feature type="compositionally biased region" description="Low complexity" evidence="6">
    <location>
        <begin position="429"/>
        <end position="446"/>
    </location>
</feature>
<keyword evidence="3 7" id="KW-0418">Kinase</keyword>
<dbReference type="Pfam" id="PF01513">
    <property type="entry name" value="NAD_kinase"/>
    <property type="match status" value="1"/>
</dbReference>
<feature type="region of interest" description="Disordered" evidence="6">
    <location>
        <begin position="399"/>
        <end position="473"/>
    </location>
</feature>
<sequence length="473" mass="52741">MPVTVQTPGNPVRSFSEANSGTTRRDGLSGLQDYFRKPCFVHSRFDDAVDVAKVLREISSDNFDHISHSSLVQTATGVRELAKRIGQATININVRSVLIVTKARDNSLITLTRQLAQWLMLTREVNVYVDAKLRLSKRFNADGLLDENEKFESLLRYWTPELTNMMPDLFDLVLTLGGDGTVLYTSWLFQRIVPPVLAFSLGSLGFLTNFPFQDYQSHLNKLFDDGIKVNLRMRFTCSVFKDGHQTEVHEVINEIVIDRGPSPWISMLELYGDNHLLTMVQADGLILSTPTGSTAYSLSAGGSLVHPEIPAISVTPICPHTLSFRPMLLPDSMLLKVTVPRNARNTAWASFDGRHRVELRSGDYVTVTASQYPFPTVSTSPMDYIESVSRTLKWNVREQQKPFKDPVDTDKDGSSTPVQDEEEWDIDDSSFFSTSSSSTILSSFGSAPQSAVTTGSSSPWHKESFLNLNGSLK</sequence>
<dbReference type="GeneID" id="80880270"/>
<dbReference type="HAMAP" id="MF_00361">
    <property type="entry name" value="NAD_kinase"/>
    <property type="match status" value="1"/>
</dbReference>
<dbReference type="GO" id="GO:0003951">
    <property type="term" value="F:NAD+ kinase activity"/>
    <property type="evidence" value="ECO:0007669"/>
    <property type="project" value="InterPro"/>
</dbReference>
<dbReference type="GO" id="GO:0019674">
    <property type="term" value="P:NAD+ metabolic process"/>
    <property type="evidence" value="ECO:0007669"/>
    <property type="project" value="InterPro"/>
</dbReference>
<keyword evidence="2" id="KW-0808">Transferase</keyword>
<dbReference type="InterPro" id="IPR002504">
    <property type="entry name" value="NADK"/>
</dbReference>
<accession>A0AAD7VTF1</accession>
<feature type="compositionally biased region" description="Basic and acidic residues" evidence="6">
    <location>
        <begin position="399"/>
        <end position="413"/>
    </location>
</feature>
<keyword evidence="5" id="KW-0520">NAD</keyword>
<evidence type="ECO:0000256" key="6">
    <source>
        <dbReference type="SAM" id="MobiDB-lite"/>
    </source>
</evidence>